<accession>A0A940MFE2</accession>
<reference evidence="1" key="1">
    <citation type="submission" date="2021-03" db="EMBL/GenBank/DDBJ databases">
        <title>Whole genome sequence of Streptomyces bomunensis MMS17-BM035.</title>
        <authorList>
            <person name="Lee J.H."/>
        </authorList>
    </citation>
    <scope>NUCLEOTIDE SEQUENCE</scope>
    <source>
        <strain evidence="1">MMS17-BM035</strain>
    </source>
</reference>
<dbReference type="RefSeq" id="WP_209342376.1">
    <property type="nucleotide sequence ID" value="NZ_JAGIQL010000098.1"/>
</dbReference>
<dbReference type="EMBL" id="JAGIQL010000098">
    <property type="protein sequence ID" value="MBP0460067.1"/>
    <property type="molecule type" value="Genomic_DNA"/>
</dbReference>
<sequence length="151" mass="16600">MTAFKVERTPALGAVEAWRRLTDWPSQASRVPLTRMHVRTPGPTRVGTVIVARTGVGPVGFDDPMEIVVWCPPDGGGAGRCRLEKRGRTVKGWAEIRVREDGAGVTRVSWVEDLRVAFLPHLFDGVTADAGRLMFGREVDHLLSAGRTRQT</sequence>
<gene>
    <name evidence="1" type="ORF">JFN87_21590</name>
</gene>
<keyword evidence="2" id="KW-1185">Reference proteome</keyword>
<dbReference type="SUPFAM" id="SSF55961">
    <property type="entry name" value="Bet v1-like"/>
    <property type="match status" value="1"/>
</dbReference>
<dbReference type="Proteomes" id="UP000670475">
    <property type="component" value="Unassembled WGS sequence"/>
</dbReference>
<evidence type="ECO:0000313" key="1">
    <source>
        <dbReference type="EMBL" id="MBP0460067.1"/>
    </source>
</evidence>
<dbReference type="AlphaFoldDB" id="A0A940MFE2"/>
<evidence type="ECO:0000313" key="2">
    <source>
        <dbReference type="Proteomes" id="UP000670475"/>
    </source>
</evidence>
<protein>
    <submittedName>
        <fullName evidence="1">SRPBCC family protein</fullName>
    </submittedName>
</protein>
<proteinExistence type="predicted"/>
<comment type="caution">
    <text evidence="1">The sequence shown here is derived from an EMBL/GenBank/DDBJ whole genome shotgun (WGS) entry which is preliminary data.</text>
</comment>
<name>A0A940MFE2_9ACTN</name>
<organism evidence="1 2">
    <name type="scientific">Streptomyces montanisoli</name>
    <dbReference type="NCBI Taxonomy" id="2798581"/>
    <lineage>
        <taxon>Bacteria</taxon>
        <taxon>Bacillati</taxon>
        <taxon>Actinomycetota</taxon>
        <taxon>Actinomycetes</taxon>
        <taxon>Kitasatosporales</taxon>
        <taxon>Streptomycetaceae</taxon>
        <taxon>Streptomyces</taxon>
    </lineage>
</organism>